<dbReference type="EMBL" id="VFML01000001">
    <property type="protein sequence ID" value="TQJ05929.1"/>
    <property type="molecule type" value="Genomic_DNA"/>
</dbReference>
<dbReference type="PROSITE" id="PS51755">
    <property type="entry name" value="OMPR_PHOB"/>
    <property type="match status" value="1"/>
</dbReference>
<proteinExistence type="inferred from homology"/>
<dbReference type="GO" id="GO:0003677">
    <property type="term" value="F:DNA binding"/>
    <property type="evidence" value="ECO:0007669"/>
    <property type="project" value="UniProtKB-UniRule"/>
</dbReference>
<evidence type="ECO:0000259" key="6">
    <source>
        <dbReference type="PROSITE" id="PS51755"/>
    </source>
</evidence>
<evidence type="ECO:0000256" key="1">
    <source>
        <dbReference type="ARBA" id="ARBA00005820"/>
    </source>
</evidence>
<dbReference type="SUPFAM" id="SSF52540">
    <property type="entry name" value="P-loop containing nucleoside triphosphate hydrolases"/>
    <property type="match status" value="1"/>
</dbReference>
<dbReference type="GO" id="GO:0006355">
    <property type="term" value="P:regulation of DNA-templated transcription"/>
    <property type="evidence" value="ECO:0007669"/>
    <property type="project" value="InterPro"/>
</dbReference>
<dbReference type="Gene3D" id="1.10.10.10">
    <property type="entry name" value="Winged helix-like DNA-binding domain superfamily/Winged helix DNA-binding domain"/>
    <property type="match status" value="1"/>
</dbReference>
<dbReference type="InterPro" id="IPR036388">
    <property type="entry name" value="WH-like_DNA-bd_sf"/>
</dbReference>
<dbReference type="PRINTS" id="PR00364">
    <property type="entry name" value="DISEASERSIST"/>
</dbReference>
<feature type="domain" description="OmpR/PhoB-type" evidence="6">
    <location>
        <begin position="1"/>
        <end position="93"/>
    </location>
</feature>
<dbReference type="SMART" id="SM00862">
    <property type="entry name" value="Trans_reg_C"/>
    <property type="match status" value="1"/>
</dbReference>
<dbReference type="InterPro" id="IPR027417">
    <property type="entry name" value="P-loop_NTPase"/>
</dbReference>
<evidence type="ECO:0000256" key="2">
    <source>
        <dbReference type="ARBA" id="ARBA00023015"/>
    </source>
</evidence>
<dbReference type="Proteomes" id="UP000320876">
    <property type="component" value="Unassembled WGS sequence"/>
</dbReference>
<dbReference type="InterPro" id="IPR051677">
    <property type="entry name" value="AfsR-DnrI-RedD_regulator"/>
</dbReference>
<dbReference type="InterPro" id="IPR005158">
    <property type="entry name" value="BTAD"/>
</dbReference>
<evidence type="ECO:0000256" key="5">
    <source>
        <dbReference type="PROSITE-ProRule" id="PRU01091"/>
    </source>
</evidence>
<dbReference type="InterPro" id="IPR001867">
    <property type="entry name" value="OmpR/PhoB-type_DNA-bd"/>
</dbReference>
<evidence type="ECO:0000256" key="3">
    <source>
        <dbReference type="ARBA" id="ARBA00023125"/>
    </source>
</evidence>
<keyword evidence="3 5" id="KW-0238">DNA-binding</keyword>
<feature type="DNA-binding region" description="OmpR/PhoB-type" evidence="5">
    <location>
        <begin position="1"/>
        <end position="93"/>
    </location>
</feature>
<dbReference type="InterPro" id="IPR002182">
    <property type="entry name" value="NB-ARC"/>
</dbReference>
<gene>
    <name evidence="7" type="ORF">FB471_5774</name>
</gene>
<dbReference type="Pfam" id="PF03704">
    <property type="entry name" value="BTAD"/>
    <property type="match status" value="1"/>
</dbReference>
<dbReference type="GO" id="GO:0043531">
    <property type="term" value="F:ADP binding"/>
    <property type="evidence" value="ECO:0007669"/>
    <property type="project" value="InterPro"/>
</dbReference>
<dbReference type="CDD" id="cd15831">
    <property type="entry name" value="BTAD"/>
    <property type="match status" value="1"/>
</dbReference>
<dbReference type="Pfam" id="PF00486">
    <property type="entry name" value="Trans_reg_C"/>
    <property type="match status" value="1"/>
</dbReference>
<dbReference type="InterPro" id="IPR016032">
    <property type="entry name" value="Sig_transdc_resp-reg_C-effctor"/>
</dbReference>
<dbReference type="Pfam" id="PF00931">
    <property type="entry name" value="NB-ARC"/>
    <property type="match status" value="1"/>
</dbReference>
<organism evidence="7 8">
    <name type="scientific">Amycolatopsis cihanbeyliensis</name>
    <dbReference type="NCBI Taxonomy" id="1128664"/>
    <lineage>
        <taxon>Bacteria</taxon>
        <taxon>Bacillati</taxon>
        <taxon>Actinomycetota</taxon>
        <taxon>Actinomycetes</taxon>
        <taxon>Pseudonocardiales</taxon>
        <taxon>Pseudonocardiaceae</taxon>
        <taxon>Amycolatopsis</taxon>
    </lineage>
</organism>
<evidence type="ECO:0000256" key="4">
    <source>
        <dbReference type="ARBA" id="ARBA00023163"/>
    </source>
</evidence>
<evidence type="ECO:0000313" key="8">
    <source>
        <dbReference type="Proteomes" id="UP000320876"/>
    </source>
</evidence>
<accession>A0A542DS54</accession>
<keyword evidence="4" id="KW-0804">Transcription</keyword>
<keyword evidence="8" id="KW-1185">Reference proteome</keyword>
<dbReference type="SMART" id="SM01043">
    <property type="entry name" value="BTAD"/>
    <property type="match status" value="1"/>
</dbReference>
<dbReference type="InterPro" id="IPR011990">
    <property type="entry name" value="TPR-like_helical_dom_sf"/>
</dbReference>
<dbReference type="PANTHER" id="PTHR35807">
    <property type="entry name" value="TRANSCRIPTIONAL REGULATOR REDD-RELATED"/>
    <property type="match status" value="1"/>
</dbReference>
<dbReference type="SUPFAM" id="SSF48452">
    <property type="entry name" value="TPR-like"/>
    <property type="match status" value="1"/>
</dbReference>
<sequence length="645" mass="70238">MFCVLGTLEASINGRLVLPRKSRQFAVLALLLLDVNKPVSSKRLVEAVWNGCPPTTAAEQIQTCVWRLRRSFARIGAQDGLIETTASGYALHLREDWVDTSMFDRHVSEAEIARTNGDNQAAISGFRQALRLFRGPVLAEVNSMIVQAAAATWEKRRLAVLEECIELELASGVAAGLVPELTVLVDENPLRERLRCQLMLALSADDRRAEALAAYREGRGLTVAKLGLEPGPRLQEVQRMILAGSPTSSAAAPLPQPPPVRPPGQLPADVTDFVGRSGYVAEVLGLLNVDVRGGVRICALLGRCGAGKTALAVHIAHQLRSRFPDGQLYADLGGSQRAHATVDDVLRGFLHALGYPDSWIPAARHERAAMYRSVLAERRVLVVLDDVADAAQVQQLLPGGPDAAVLVTSRTSVTELPGVSPVEVGVLPEGEAVELFTRIVGTDRCHAEPVSRNQIIRAAGYLPLSVRSAGARLAARPYLSLARFADRLRDPERRLDELAHGGLDVRDSLAPSVRRLPAEARNLWWRLSLLQGRDFPAWVAAVVGDVAPLLAEKLLDFLVDRRLVDVVGVDPAGMPRYRVDELFGLYARKRAQEELPESARARVLSRTAQCSAVGGTTMTKYLDLYEVYATDDEPAELVDESEDDQ</sequence>
<reference evidence="7 8" key="1">
    <citation type="submission" date="2019-06" db="EMBL/GenBank/DDBJ databases">
        <title>Sequencing the genomes of 1000 actinobacteria strains.</title>
        <authorList>
            <person name="Klenk H.-P."/>
        </authorList>
    </citation>
    <scope>NUCLEOTIDE SEQUENCE [LARGE SCALE GENOMIC DNA]</scope>
    <source>
        <strain evidence="7 8">DSM 45679</strain>
    </source>
</reference>
<name>A0A542DS54_AMYCI</name>
<dbReference type="AlphaFoldDB" id="A0A542DS54"/>
<evidence type="ECO:0000313" key="7">
    <source>
        <dbReference type="EMBL" id="TQJ05929.1"/>
    </source>
</evidence>
<keyword evidence="2" id="KW-0805">Transcription regulation</keyword>
<comment type="caution">
    <text evidence="7">The sequence shown here is derived from an EMBL/GenBank/DDBJ whole genome shotgun (WGS) entry which is preliminary data.</text>
</comment>
<comment type="similarity">
    <text evidence="1">Belongs to the AfsR/DnrI/RedD regulatory family.</text>
</comment>
<dbReference type="GO" id="GO:0000160">
    <property type="term" value="P:phosphorelay signal transduction system"/>
    <property type="evidence" value="ECO:0007669"/>
    <property type="project" value="InterPro"/>
</dbReference>
<dbReference type="SUPFAM" id="SSF46894">
    <property type="entry name" value="C-terminal effector domain of the bipartite response regulators"/>
    <property type="match status" value="1"/>
</dbReference>
<dbReference type="Gene3D" id="1.25.40.10">
    <property type="entry name" value="Tetratricopeptide repeat domain"/>
    <property type="match status" value="1"/>
</dbReference>
<protein>
    <submittedName>
        <fullName evidence="7">DNA-binding SARP family transcriptional activator</fullName>
    </submittedName>
</protein>
<dbReference type="Gene3D" id="3.40.50.300">
    <property type="entry name" value="P-loop containing nucleotide triphosphate hydrolases"/>
    <property type="match status" value="1"/>
</dbReference>
<dbReference type="PANTHER" id="PTHR35807:SF1">
    <property type="entry name" value="TRANSCRIPTIONAL REGULATOR REDD"/>
    <property type="match status" value="1"/>
</dbReference>